<keyword evidence="12" id="KW-1185">Reference proteome</keyword>
<organism evidence="11 12">
    <name type="scientific">Aduncisulcus paluster</name>
    <dbReference type="NCBI Taxonomy" id="2918883"/>
    <lineage>
        <taxon>Eukaryota</taxon>
        <taxon>Metamonada</taxon>
        <taxon>Carpediemonas-like organisms</taxon>
        <taxon>Aduncisulcus</taxon>
    </lineage>
</organism>
<dbReference type="InterPro" id="IPR001163">
    <property type="entry name" value="Sm_dom_euk/arc"/>
</dbReference>
<comment type="caution">
    <text evidence="11">The sequence shown here is derived from an EMBL/GenBank/DDBJ whole genome shotgun (WGS) entry which is preliminary data.</text>
</comment>
<dbReference type="EMBL" id="BQXS01010120">
    <property type="protein sequence ID" value="GKT33034.1"/>
    <property type="molecule type" value="Genomic_DNA"/>
</dbReference>
<dbReference type="SUPFAM" id="SSF50182">
    <property type="entry name" value="Sm-like ribonucleoproteins"/>
    <property type="match status" value="1"/>
</dbReference>
<evidence type="ECO:0000256" key="7">
    <source>
        <dbReference type="ARBA" id="ARBA00023242"/>
    </source>
</evidence>
<dbReference type="PANTHER" id="PTHR23338">
    <property type="entry name" value="SMALL NUCLEAR RIBONUCLEOPROTEIN SM"/>
    <property type="match status" value="1"/>
</dbReference>
<dbReference type="SMART" id="SM00651">
    <property type="entry name" value="Sm"/>
    <property type="match status" value="1"/>
</dbReference>
<keyword evidence="4" id="KW-0963">Cytoplasm</keyword>
<gene>
    <name evidence="11" type="ORF">ADUPG1_007058</name>
</gene>
<dbReference type="Pfam" id="PF01423">
    <property type="entry name" value="LSM"/>
    <property type="match status" value="1"/>
</dbReference>
<keyword evidence="5 9" id="KW-0507">mRNA processing</keyword>
<dbReference type="InterPro" id="IPR034099">
    <property type="entry name" value="SmD3"/>
</dbReference>
<dbReference type="CDD" id="cd01721">
    <property type="entry name" value="Sm_D3"/>
    <property type="match status" value="1"/>
</dbReference>
<keyword evidence="6 9" id="KW-0508">mRNA splicing</keyword>
<evidence type="ECO:0000256" key="9">
    <source>
        <dbReference type="RuleBase" id="RU365050"/>
    </source>
</evidence>
<dbReference type="PROSITE" id="PS52002">
    <property type="entry name" value="SM"/>
    <property type="match status" value="1"/>
</dbReference>
<evidence type="ECO:0000256" key="5">
    <source>
        <dbReference type="ARBA" id="ARBA00022664"/>
    </source>
</evidence>
<dbReference type="Proteomes" id="UP001057375">
    <property type="component" value="Unassembled WGS sequence"/>
</dbReference>
<evidence type="ECO:0000256" key="2">
    <source>
        <dbReference type="ARBA" id="ARBA00004514"/>
    </source>
</evidence>
<reference evidence="11" key="1">
    <citation type="submission" date="2022-03" db="EMBL/GenBank/DDBJ databases">
        <title>Draft genome sequence of Aduncisulcus paluster, a free-living microaerophilic Fornicata.</title>
        <authorList>
            <person name="Yuyama I."/>
            <person name="Kume K."/>
            <person name="Tamura T."/>
            <person name="Inagaki Y."/>
            <person name="Hashimoto T."/>
        </authorList>
    </citation>
    <scope>NUCLEOTIDE SEQUENCE</scope>
    <source>
        <strain evidence="11">NY0171</strain>
    </source>
</reference>
<dbReference type="InterPro" id="IPR027141">
    <property type="entry name" value="LSm4/Sm_D1/D3"/>
</dbReference>
<comment type="subcellular location">
    <subcellularLocation>
        <location evidence="2">Cytoplasm</location>
        <location evidence="2">Cytosol</location>
    </subcellularLocation>
    <subcellularLocation>
        <location evidence="1 9">Nucleus</location>
    </subcellularLocation>
</comment>
<feature type="domain" description="Sm" evidence="10">
    <location>
        <begin position="5"/>
        <end position="77"/>
    </location>
</feature>
<evidence type="ECO:0000256" key="8">
    <source>
        <dbReference type="ARBA" id="ARBA00023274"/>
    </source>
</evidence>
<keyword evidence="7 9" id="KW-0539">Nucleus</keyword>
<dbReference type="Gene3D" id="2.30.30.100">
    <property type="match status" value="1"/>
</dbReference>
<dbReference type="InterPro" id="IPR010920">
    <property type="entry name" value="LSM_dom_sf"/>
</dbReference>
<evidence type="ECO:0000259" key="10">
    <source>
        <dbReference type="PROSITE" id="PS52002"/>
    </source>
</evidence>
<evidence type="ECO:0000256" key="4">
    <source>
        <dbReference type="ARBA" id="ARBA00022490"/>
    </source>
</evidence>
<proteinExistence type="inferred from homology"/>
<evidence type="ECO:0000313" key="12">
    <source>
        <dbReference type="Proteomes" id="UP001057375"/>
    </source>
</evidence>
<protein>
    <recommendedName>
        <fullName evidence="9">Small nuclear ribonucleoprotein Sm D3</fullName>
        <shortName evidence="9">Sm-D3</shortName>
    </recommendedName>
    <alternativeName>
        <fullName evidence="9">snRNP core protein D3</fullName>
    </alternativeName>
</protein>
<evidence type="ECO:0000313" key="11">
    <source>
        <dbReference type="EMBL" id="GKT33034.1"/>
    </source>
</evidence>
<evidence type="ECO:0000256" key="6">
    <source>
        <dbReference type="ARBA" id="ARBA00023187"/>
    </source>
</evidence>
<sequence length="118" mass="13294">MSDSKPIRLLNEAVGKRVDVELVTGEFYVGHLEEIEDNMNCRLTKITARDKDGRVYQMQYIFIRGSMIRFISVPDVLASSPLFLRVGATGIGRSSSGIVEGQMLAKKRKRFRKKGEGE</sequence>
<dbReference type="InterPro" id="IPR047575">
    <property type="entry name" value="Sm"/>
</dbReference>
<accession>A0ABQ5KKK0</accession>
<comment type="similarity">
    <text evidence="3 9">Belongs to the snRNP core protein family.</text>
</comment>
<evidence type="ECO:0000256" key="3">
    <source>
        <dbReference type="ARBA" id="ARBA00008146"/>
    </source>
</evidence>
<name>A0ABQ5KKK0_9EUKA</name>
<evidence type="ECO:0000256" key="1">
    <source>
        <dbReference type="ARBA" id="ARBA00004123"/>
    </source>
</evidence>
<keyword evidence="8 9" id="KW-0687">Ribonucleoprotein</keyword>